<dbReference type="RefSeq" id="WP_214113853.1">
    <property type="nucleotide sequence ID" value="NZ_JAHCTB010000005.1"/>
</dbReference>
<keyword evidence="3" id="KW-1185">Reference proteome</keyword>
<dbReference type="EMBL" id="JAHCTB010000005">
    <property type="protein sequence ID" value="MBT0608805.1"/>
    <property type="molecule type" value="Genomic_DNA"/>
</dbReference>
<feature type="transmembrane region" description="Helical" evidence="1">
    <location>
        <begin position="6"/>
        <end position="25"/>
    </location>
</feature>
<keyword evidence="1" id="KW-1133">Transmembrane helix</keyword>
<dbReference type="Proteomes" id="UP001297092">
    <property type="component" value="Unassembled WGS sequence"/>
</dbReference>
<accession>A0ABS5S8Q4</accession>
<gene>
    <name evidence="2" type="ORF">KIV10_11485</name>
</gene>
<keyword evidence="1" id="KW-0812">Transmembrane</keyword>
<protein>
    <submittedName>
        <fullName evidence="2">Uncharacterized protein</fullName>
    </submittedName>
</protein>
<proteinExistence type="predicted"/>
<evidence type="ECO:0000313" key="3">
    <source>
        <dbReference type="Proteomes" id="UP001297092"/>
    </source>
</evidence>
<evidence type="ECO:0000313" key="2">
    <source>
        <dbReference type="EMBL" id="MBT0608805.1"/>
    </source>
</evidence>
<sequence length="179" mass="21202">MKKQLIAITFLFILIAPAVTIYGYLQFEKKSLKREIKRRIIAGIAEEELVLLKFSKEESKTQLRWEHSKEFEFEGQMYDVVSKKTVGDSIFYRCWWDHDETALNKKLKNLVADAWNLDKKNTDAQINLYSFLNSFFFNETVAWQPKVYASEIIFHKVLLHPQTFRSIIHSPPTPPPRRF</sequence>
<reference evidence="2 3" key="1">
    <citation type="submission" date="2021-05" db="EMBL/GenBank/DDBJ databases">
        <title>Aequorivita echinoideorum JCM 30378 genome.</title>
        <authorList>
            <person name="Zhang H."/>
            <person name="Li C."/>
        </authorList>
    </citation>
    <scope>NUCLEOTIDE SEQUENCE [LARGE SCALE GENOMIC DNA]</scope>
    <source>
        <strain evidence="2 3">JCM30378</strain>
    </source>
</reference>
<name>A0ABS5S8Q4_9FLAO</name>
<comment type="caution">
    <text evidence="2">The sequence shown here is derived from an EMBL/GenBank/DDBJ whole genome shotgun (WGS) entry which is preliminary data.</text>
</comment>
<keyword evidence="1" id="KW-0472">Membrane</keyword>
<evidence type="ECO:0000256" key="1">
    <source>
        <dbReference type="SAM" id="Phobius"/>
    </source>
</evidence>
<organism evidence="2 3">
    <name type="scientific">Aequorivita echinoideorum</name>
    <dbReference type="NCBI Taxonomy" id="1549647"/>
    <lineage>
        <taxon>Bacteria</taxon>
        <taxon>Pseudomonadati</taxon>
        <taxon>Bacteroidota</taxon>
        <taxon>Flavobacteriia</taxon>
        <taxon>Flavobacteriales</taxon>
        <taxon>Flavobacteriaceae</taxon>
        <taxon>Aequorivita</taxon>
    </lineage>
</organism>